<proteinExistence type="predicted"/>
<gene>
    <name evidence="3" type="ORF">METZ01_LOCUS482383</name>
</gene>
<dbReference type="Pfam" id="PF00487">
    <property type="entry name" value="FA_desaturase"/>
    <property type="match status" value="1"/>
</dbReference>
<feature type="domain" description="Fatty acid desaturase" evidence="2">
    <location>
        <begin position="66"/>
        <end position="141"/>
    </location>
</feature>
<evidence type="ECO:0000259" key="2">
    <source>
        <dbReference type="Pfam" id="PF00487"/>
    </source>
</evidence>
<keyword evidence="1" id="KW-1133">Transmembrane helix</keyword>
<feature type="transmembrane region" description="Helical" evidence="1">
    <location>
        <begin position="41"/>
        <end position="60"/>
    </location>
</feature>
<dbReference type="GO" id="GO:0016020">
    <property type="term" value="C:membrane"/>
    <property type="evidence" value="ECO:0007669"/>
    <property type="project" value="TreeGrafter"/>
</dbReference>
<dbReference type="GO" id="GO:0016717">
    <property type="term" value="F:oxidoreductase activity, acting on paired donors, with oxidation of a pair of donors resulting in the reduction of molecular oxygen to two molecules of water"/>
    <property type="evidence" value="ECO:0007669"/>
    <property type="project" value="TreeGrafter"/>
</dbReference>
<accession>A0A383CBV1</accession>
<dbReference type="AlphaFoldDB" id="A0A383CBV1"/>
<feature type="transmembrane region" description="Helical" evidence="1">
    <location>
        <begin position="66"/>
        <end position="82"/>
    </location>
</feature>
<dbReference type="InterPro" id="IPR005804">
    <property type="entry name" value="FA_desaturase_dom"/>
</dbReference>
<feature type="non-terminal residue" evidence="3">
    <location>
        <position position="151"/>
    </location>
</feature>
<dbReference type="PANTHER" id="PTHR19353:SF19">
    <property type="entry name" value="DELTA(5) FATTY ACID DESATURASE C-RELATED"/>
    <property type="match status" value="1"/>
</dbReference>
<reference evidence="3" key="1">
    <citation type="submission" date="2018-05" db="EMBL/GenBank/DDBJ databases">
        <authorList>
            <person name="Lanie J.A."/>
            <person name="Ng W.-L."/>
            <person name="Kazmierczak K.M."/>
            <person name="Andrzejewski T.M."/>
            <person name="Davidsen T.M."/>
            <person name="Wayne K.J."/>
            <person name="Tettelin H."/>
            <person name="Glass J.I."/>
            <person name="Rusch D."/>
            <person name="Podicherti R."/>
            <person name="Tsui H.-C.T."/>
            <person name="Winkler M.E."/>
        </authorList>
    </citation>
    <scope>NUCLEOTIDE SEQUENCE</scope>
</reference>
<evidence type="ECO:0000256" key="1">
    <source>
        <dbReference type="SAM" id="Phobius"/>
    </source>
</evidence>
<dbReference type="EMBL" id="UINC01207445">
    <property type="protein sequence ID" value="SVE29529.1"/>
    <property type="molecule type" value="Genomic_DNA"/>
</dbReference>
<protein>
    <recommendedName>
        <fullName evidence="2">Fatty acid desaturase domain-containing protein</fullName>
    </recommendedName>
</protein>
<keyword evidence="1" id="KW-0812">Transmembrane</keyword>
<organism evidence="3">
    <name type="scientific">marine metagenome</name>
    <dbReference type="NCBI Taxonomy" id="408172"/>
    <lineage>
        <taxon>unclassified sequences</taxon>
        <taxon>metagenomes</taxon>
        <taxon>ecological metagenomes</taxon>
    </lineage>
</organism>
<evidence type="ECO:0000313" key="3">
    <source>
        <dbReference type="EMBL" id="SVE29529.1"/>
    </source>
</evidence>
<keyword evidence="1" id="KW-0472">Membrane</keyword>
<name>A0A383CBV1_9ZZZZ</name>
<dbReference type="PANTHER" id="PTHR19353">
    <property type="entry name" value="FATTY ACID DESATURASE 2"/>
    <property type="match status" value="1"/>
</dbReference>
<dbReference type="InterPro" id="IPR012171">
    <property type="entry name" value="Fatty_acid_desaturase"/>
</dbReference>
<sequence length="151" mass="18275">MANYSYQPIENQHENMKTSWFKPKIDPKLLKNLMKRRDGPGWLNTILYFTTLFFTGYIAYLSWGKWWAIPAFFVYGTVYAFANGRWHEYGHRSVFKTRKLNDFFYEISCFIAYFEPVSWRWSHTHHHSRTIHQGIDYEIQVTRPSNLVDLF</sequence>
<dbReference type="GO" id="GO:0008610">
    <property type="term" value="P:lipid biosynthetic process"/>
    <property type="evidence" value="ECO:0007669"/>
    <property type="project" value="UniProtKB-ARBA"/>
</dbReference>